<sequence length="73" mass="7970">MARRYSSDVNSAVSQSNRPESASQPDETAYDNRGIQQTVTIFWSPESTVADCTRTRTGNGDVVFGFRGHAGID</sequence>
<feature type="region of interest" description="Disordered" evidence="1">
    <location>
        <begin position="1"/>
        <end position="33"/>
    </location>
</feature>
<comment type="caution">
    <text evidence="2">The sequence shown here is derived from an EMBL/GenBank/DDBJ whole genome shotgun (WGS) entry which is preliminary data.</text>
</comment>
<organism evidence="2 3">
    <name type="scientific">Yaniella flava</name>
    <dbReference type="NCBI Taxonomy" id="287930"/>
    <lineage>
        <taxon>Bacteria</taxon>
        <taxon>Bacillati</taxon>
        <taxon>Actinomycetota</taxon>
        <taxon>Actinomycetes</taxon>
        <taxon>Micrococcales</taxon>
        <taxon>Micrococcaceae</taxon>
        <taxon>Yaniella</taxon>
    </lineage>
</organism>
<evidence type="ECO:0000313" key="3">
    <source>
        <dbReference type="Proteomes" id="UP001501461"/>
    </source>
</evidence>
<keyword evidence="3" id="KW-1185">Reference proteome</keyword>
<protein>
    <submittedName>
        <fullName evidence="2">Uncharacterized protein</fullName>
    </submittedName>
</protein>
<evidence type="ECO:0000313" key="2">
    <source>
        <dbReference type="EMBL" id="GAA2027677.1"/>
    </source>
</evidence>
<reference evidence="3" key="1">
    <citation type="journal article" date="2019" name="Int. J. Syst. Evol. Microbiol.">
        <title>The Global Catalogue of Microorganisms (GCM) 10K type strain sequencing project: providing services to taxonomists for standard genome sequencing and annotation.</title>
        <authorList>
            <consortium name="The Broad Institute Genomics Platform"/>
            <consortium name="The Broad Institute Genome Sequencing Center for Infectious Disease"/>
            <person name="Wu L."/>
            <person name="Ma J."/>
        </authorList>
    </citation>
    <scope>NUCLEOTIDE SEQUENCE [LARGE SCALE GENOMIC DNA]</scope>
    <source>
        <strain evidence="3">JCM 13595</strain>
    </source>
</reference>
<name>A0ABP5FIU2_9MICC</name>
<proteinExistence type="predicted"/>
<gene>
    <name evidence="2" type="ORF">GCM10009720_04250</name>
</gene>
<dbReference type="EMBL" id="BAAAMN010000008">
    <property type="protein sequence ID" value="GAA2027677.1"/>
    <property type="molecule type" value="Genomic_DNA"/>
</dbReference>
<feature type="compositionally biased region" description="Polar residues" evidence="1">
    <location>
        <begin position="7"/>
        <end position="26"/>
    </location>
</feature>
<evidence type="ECO:0000256" key="1">
    <source>
        <dbReference type="SAM" id="MobiDB-lite"/>
    </source>
</evidence>
<accession>A0ABP5FIU2</accession>
<dbReference type="Proteomes" id="UP001501461">
    <property type="component" value="Unassembled WGS sequence"/>
</dbReference>